<feature type="region of interest" description="Disordered" evidence="1">
    <location>
        <begin position="1"/>
        <end position="74"/>
    </location>
</feature>
<evidence type="ECO:0000256" key="1">
    <source>
        <dbReference type="SAM" id="MobiDB-lite"/>
    </source>
</evidence>
<accession>U4LUP5</accession>
<feature type="compositionally biased region" description="Basic and acidic residues" evidence="1">
    <location>
        <begin position="29"/>
        <end position="39"/>
    </location>
</feature>
<dbReference type="STRING" id="1076935.U4LUP5"/>
<evidence type="ECO:0000313" key="2">
    <source>
        <dbReference type="EMBL" id="CCX33892.1"/>
    </source>
</evidence>
<feature type="region of interest" description="Disordered" evidence="1">
    <location>
        <begin position="417"/>
        <end position="443"/>
    </location>
</feature>
<name>U4LUP5_PYROM</name>
<feature type="region of interest" description="Disordered" evidence="1">
    <location>
        <begin position="95"/>
        <end position="118"/>
    </location>
</feature>
<proteinExistence type="predicted"/>
<sequence>MKATRRWLIRRPESVDSTTTTTTLSVKDAATKQKDKDPEAAVGSSPPTTMERGDSTTGPGKRKKKSAIQSVRNNQPLWATMASAVIHIAKEVERTQLSSEASNTSTSVGAVSADTTSGEDSGVWITKIGSTDIGFMASLAACKDEGYSYAASGGNNAEPSTPTSSSPNNFPFFVRVNGIVWPQTEVTPIPRDLETATQDQEDEWQITVTGLTGSTEYDFEFVKKAGSVFYSTSACTLPAQAAASLPAPPNHQPSRPLSPVTTLLHSLQQARTTLTDSKTSLKSLRKAHKTSLSELRKEIEKHRSLLGNDRGEERAFRRNLALRESVKRAEEETDAMTKKLQELEKVPEKIKPEWEGKKKAWQAEKRKLQMAKEREKEEREKAVRAVAAVSAEATALQGKKEKLQARLSKLRSDLGRLDTEQVSGEGDKEKRAIERERREEERQQKEQTFLEMMQKLEAQRQEWLQQIPRNWNEVWNQELMVRQQEADRTQRERERERERSASIFSDGSVVTNLSELGPPTLLPAFAGFNQAGFGQGAREYIGMGIGTREEM</sequence>
<evidence type="ECO:0000313" key="3">
    <source>
        <dbReference type="Proteomes" id="UP000018144"/>
    </source>
</evidence>
<dbReference type="eggNOG" id="ENOG502QSPS">
    <property type="taxonomic scope" value="Eukaryota"/>
</dbReference>
<dbReference type="EMBL" id="HF936249">
    <property type="protein sequence ID" value="CCX33892.1"/>
    <property type="molecule type" value="Genomic_DNA"/>
</dbReference>
<dbReference type="Proteomes" id="UP000018144">
    <property type="component" value="Unassembled WGS sequence"/>
</dbReference>
<protein>
    <submittedName>
        <fullName evidence="2">Similar to Probable ubiquitination network signaling protein acrB acc. no. Q2UUI0</fullName>
    </submittedName>
</protein>
<dbReference type="OMA" id="VNGIVWP"/>
<dbReference type="OrthoDB" id="4158994at2759"/>
<dbReference type="AlphaFoldDB" id="U4LUP5"/>
<reference evidence="2 3" key="1">
    <citation type="journal article" date="2013" name="PLoS Genet.">
        <title>The genome and development-dependent transcriptomes of Pyronema confluens: a window into fungal evolution.</title>
        <authorList>
            <person name="Traeger S."/>
            <person name="Altegoer F."/>
            <person name="Freitag M."/>
            <person name="Gabaldon T."/>
            <person name="Kempken F."/>
            <person name="Kumar A."/>
            <person name="Marcet-Houben M."/>
            <person name="Poggeler S."/>
            <person name="Stajich J.E."/>
            <person name="Nowrousian M."/>
        </authorList>
    </citation>
    <scope>NUCLEOTIDE SEQUENCE [LARGE SCALE GENOMIC DNA]</scope>
    <source>
        <strain evidence="3">CBS 100304</strain>
        <tissue evidence="2">Vegetative mycelium</tissue>
    </source>
</reference>
<organism evidence="2 3">
    <name type="scientific">Pyronema omphalodes (strain CBS 100304)</name>
    <name type="common">Pyronema confluens</name>
    <dbReference type="NCBI Taxonomy" id="1076935"/>
    <lineage>
        <taxon>Eukaryota</taxon>
        <taxon>Fungi</taxon>
        <taxon>Dikarya</taxon>
        <taxon>Ascomycota</taxon>
        <taxon>Pezizomycotina</taxon>
        <taxon>Pezizomycetes</taxon>
        <taxon>Pezizales</taxon>
        <taxon>Pyronemataceae</taxon>
        <taxon>Pyronema</taxon>
    </lineage>
</organism>
<gene>
    <name evidence="2" type="ORF">PCON_02134</name>
</gene>
<keyword evidence="3" id="KW-1185">Reference proteome</keyword>